<dbReference type="NCBIfam" id="NF038011">
    <property type="entry name" value="PelF"/>
    <property type="match status" value="1"/>
</dbReference>
<protein>
    <submittedName>
        <fullName evidence="2">Glycosyltransferase involved in cell wall bisynthesis</fullName>
    </submittedName>
</protein>
<keyword evidence="2" id="KW-0808">Transferase</keyword>
<dbReference type="PANTHER" id="PTHR12526">
    <property type="entry name" value="GLYCOSYLTRANSFERASE"/>
    <property type="match status" value="1"/>
</dbReference>
<evidence type="ECO:0000259" key="1">
    <source>
        <dbReference type="Pfam" id="PF11997"/>
    </source>
</evidence>
<dbReference type="EMBL" id="FQZD01000011">
    <property type="protein sequence ID" value="SHJ06587.1"/>
    <property type="molecule type" value="Genomic_DNA"/>
</dbReference>
<organism evidence="2 3">
    <name type="scientific">Propionispora hippei DSM 15287</name>
    <dbReference type="NCBI Taxonomy" id="1123003"/>
    <lineage>
        <taxon>Bacteria</taxon>
        <taxon>Bacillati</taxon>
        <taxon>Bacillota</taxon>
        <taxon>Negativicutes</taxon>
        <taxon>Selenomonadales</taxon>
        <taxon>Sporomusaceae</taxon>
        <taxon>Propionispora</taxon>
    </lineage>
</organism>
<dbReference type="SUPFAM" id="SSF53756">
    <property type="entry name" value="UDP-Glycosyltransferase/glycogen phosphorylase"/>
    <property type="match status" value="1"/>
</dbReference>
<keyword evidence="3" id="KW-1185">Reference proteome</keyword>
<dbReference type="Gene3D" id="3.40.50.2000">
    <property type="entry name" value="Glycogen Phosphorylase B"/>
    <property type="match status" value="2"/>
</dbReference>
<name>A0A1M6G9R9_9FIRM</name>
<dbReference type="RefSeq" id="WP_149734455.1">
    <property type="nucleotide sequence ID" value="NZ_FQZD01000011.1"/>
</dbReference>
<sequence>MRICIIAEGSYPYITGGVSSWIQMLITGMPEHEFIIYSIGAEEKNKGKFKYSLPDNIVEVKEVFLDSILNQQYSGTTVFPLSSRQKDMLFSLICGEGEIKIDELVEIFRSSKTRAALSIFMSFNFFDIITAVYKERYSHLPFTDFFWTVRSMLLPLFFLLQQDFPRADVYHSVATGYAGVVGSLAAKMSKKPFILTEHGIYSREREEEIIQSNWVEPHFKDLWINYFYSLARLTYFEATRVFSLFAKNAEIEVALGCDAGKIEIITNGVDVELYEGISAEPAEEDTVVIGAVVRVVPIKDIITMLRGFSLVIQALPSAQFLILGPTDENEEYYEECLNMVERLKLEGCVQFTGTVNVNEYLGKLDIMVLSSVSEGQPLAVLEGMACYKPFVTTDVGSCRELLYGNNDSLGPAGIIVPLMDFEAMAQAIIRLARDKELRRSMGENAYQRIAQYYTKDGMIMSYRQVYAELGGVMWRESVLS</sequence>
<dbReference type="PANTHER" id="PTHR12526:SF608">
    <property type="entry name" value="PELF"/>
    <property type="match status" value="1"/>
</dbReference>
<feature type="domain" description="DUF3492" evidence="1">
    <location>
        <begin position="1"/>
        <end position="259"/>
    </location>
</feature>
<proteinExistence type="predicted"/>
<dbReference type="OrthoDB" id="9772485at2"/>
<dbReference type="Pfam" id="PF11997">
    <property type="entry name" value="DUF3492"/>
    <property type="match status" value="1"/>
</dbReference>
<dbReference type="Pfam" id="PF13692">
    <property type="entry name" value="Glyco_trans_1_4"/>
    <property type="match status" value="1"/>
</dbReference>
<dbReference type="InterPro" id="IPR047691">
    <property type="entry name" value="PelF-like"/>
</dbReference>
<dbReference type="AlphaFoldDB" id="A0A1M6G9R9"/>
<reference evidence="2 3" key="1">
    <citation type="submission" date="2016-11" db="EMBL/GenBank/DDBJ databases">
        <authorList>
            <person name="Varghese N."/>
            <person name="Submissions S."/>
        </authorList>
    </citation>
    <scope>NUCLEOTIDE SEQUENCE [LARGE SCALE GENOMIC DNA]</scope>
    <source>
        <strain evidence="2 3">DSM 15287</strain>
    </source>
</reference>
<evidence type="ECO:0000313" key="3">
    <source>
        <dbReference type="Proteomes" id="UP000322917"/>
    </source>
</evidence>
<gene>
    <name evidence="2" type="ORF">SAMN02745170_01676</name>
</gene>
<dbReference type="InterPro" id="IPR022622">
    <property type="entry name" value="DUF3492"/>
</dbReference>
<dbReference type="GO" id="GO:0016740">
    <property type="term" value="F:transferase activity"/>
    <property type="evidence" value="ECO:0007669"/>
    <property type="project" value="UniProtKB-KW"/>
</dbReference>
<dbReference type="Proteomes" id="UP000322917">
    <property type="component" value="Unassembled WGS sequence"/>
</dbReference>
<evidence type="ECO:0000313" key="2">
    <source>
        <dbReference type="EMBL" id="SHJ06587.1"/>
    </source>
</evidence>
<accession>A0A1M6G9R9</accession>